<dbReference type="GO" id="GO:0004659">
    <property type="term" value="F:prenyltransferase activity"/>
    <property type="evidence" value="ECO:0007669"/>
    <property type="project" value="InterPro"/>
</dbReference>
<dbReference type="AlphaFoldDB" id="X1AE19"/>
<keyword evidence="5" id="KW-0460">Magnesium</keyword>
<evidence type="ECO:0000313" key="7">
    <source>
        <dbReference type="EMBL" id="GAG70903.1"/>
    </source>
</evidence>
<reference evidence="7" key="1">
    <citation type="journal article" date="2014" name="Front. Microbiol.">
        <title>High frequency of phylogenetically diverse reductive dehalogenase-homologous genes in deep subseafloor sedimentary metagenomes.</title>
        <authorList>
            <person name="Kawai M."/>
            <person name="Futagami T."/>
            <person name="Toyoda A."/>
            <person name="Takaki Y."/>
            <person name="Nishi S."/>
            <person name="Hori S."/>
            <person name="Arai W."/>
            <person name="Tsubouchi T."/>
            <person name="Morono Y."/>
            <person name="Uchiyama I."/>
            <person name="Ito T."/>
            <person name="Fujiyama A."/>
            <person name="Inagaki F."/>
            <person name="Takami H."/>
        </authorList>
    </citation>
    <scope>NUCLEOTIDE SEQUENCE</scope>
    <source>
        <strain evidence="7">Expedition CK06-06</strain>
    </source>
</reference>
<dbReference type="Gene3D" id="1.10.600.10">
    <property type="entry name" value="Farnesyl Diphosphate Synthase"/>
    <property type="match status" value="1"/>
</dbReference>
<evidence type="ECO:0008006" key="8">
    <source>
        <dbReference type="Google" id="ProtNLM"/>
    </source>
</evidence>
<comment type="cofactor">
    <cofactor evidence="1">
        <name>Mg(2+)</name>
        <dbReference type="ChEBI" id="CHEBI:18420"/>
    </cofactor>
</comment>
<dbReference type="PROSITE" id="PS00723">
    <property type="entry name" value="POLYPRENYL_SYNTHASE_1"/>
    <property type="match status" value="1"/>
</dbReference>
<dbReference type="SUPFAM" id="SSF48576">
    <property type="entry name" value="Terpenoid synthases"/>
    <property type="match status" value="1"/>
</dbReference>
<dbReference type="Pfam" id="PF00348">
    <property type="entry name" value="polyprenyl_synt"/>
    <property type="match status" value="1"/>
</dbReference>
<dbReference type="PANTHER" id="PTHR43281:SF1">
    <property type="entry name" value="FARNESYL DIPHOSPHATE SYNTHASE"/>
    <property type="match status" value="1"/>
</dbReference>
<evidence type="ECO:0000256" key="2">
    <source>
        <dbReference type="ARBA" id="ARBA00006706"/>
    </source>
</evidence>
<evidence type="ECO:0000256" key="3">
    <source>
        <dbReference type="ARBA" id="ARBA00022679"/>
    </source>
</evidence>
<comment type="similarity">
    <text evidence="2">Belongs to the FPP/GGPP synthase family.</text>
</comment>
<evidence type="ECO:0000256" key="6">
    <source>
        <dbReference type="ARBA" id="ARBA00023229"/>
    </source>
</evidence>
<evidence type="ECO:0000256" key="5">
    <source>
        <dbReference type="ARBA" id="ARBA00022842"/>
    </source>
</evidence>
<sequence>MEGEPKILFDAMRYSVFSGGKRFRPILVILVAKGFKVSHDKVMPIACAIEFIHTYSLIHDDLPSIDNDDMRRGKPTCHIKFGEDIAILAGDALFSESLNLVLKQKKYSSDEIVLKLAEELSKATGTSGMIAGQVMDVISNSENVGKETLNFIHNNKTGKLIRASVRCGAILSNADNYQLKKFTEFGEHLGLAFQITDDILDEVGEEKNTGKRTGNDKALKKITYPSYYGLKKSKEIAKKEIELAKNSITDLNLPIQDLINIADFVLERKS</sequence>
<dbReference type="SFLD" id="SFLDS00005">
    <property type="entry name" value="Isoprenoid_Synthase_Type_I"/>
    <property type="match status" value="1"/>
</dbReference>
<evidence type="ECO:0000256" key="1">
    <source>
        <dbReference type="ARBA" id="ARBA00001946"/>
    </source>
</evidence>
<accession>X1AE19</accession>
<protein>
    <recommendedName>
        <fullName evidence="8">Polyprenyl synthetase</fullName>
    </recommendedName>
</protein>
<dbReference type="GO" id="GO:0008299">
    <property type="term" value="P:isoprenoid biosynthetic process"/>
    <property type="evidence" value="ECO:0007669"/>
    <property type="project" value="UniProtKB-KW"/>
</dbReference>
<proteinExistence type="inferred from homology"/>
<keyword evidence="3" id="KW-0808">Transferase</keyword>
<dbReference type="GO" id="GO:0005737">
    <property type="term" value="C:cytoplasm"/>
    <property type="evidence" value="ECO:0007669"/>
    <property type="project" value="UniProtKB-ARBA"/>
</dbReference>
<evidence type="ECO:0000256" key="4">
    <source>
        <dbReference type="ARBA" id="ARBA00022723"/>
    </source>
</evidence>
<dbReference type="EMBL" id="BART01002985">
    <property type="protein sequence ID" value="GAG70903.1"/>
    <property type="molecule type" value="Genomic_DNA"/>
</dbReference>
<dbReference type="PANTHER" id="PTHR43281">
    <property type="entry name" value="FARNESYL DIPHOSPHATE SYNTHASE"/>
    <property type="match status" value="1"/>
</dbReference>
<dbReference type="InterPro" id="IPR008949">
    <property type="entry name" value="Isoprenoid_synthase_dom_sf"/>
</dbReference>
<dbReference type="FunFam" id="1.10.600.10:FF:000001">
    <property type="entry name" value="Geranylgeranyl diphosphate synthase"/>
    <property type="match status" value="1"/>
</dbReference>
<dbReference type="InterPro" id="IPR053378">
    <property type="entry name" value="Prenyl_diphosphate_synthase"/>
</dbReference>
<dbReference type="InterPro" id="IPR033749">
    <property type="entry name" value="Polyprenyl_synt_CS"/>
</dbReference>
<dbReference type="NCBIfam" id="NF045485">
    <property type="entry name" value="FPPsyn"/>
    <property type="match status" value="1"/>
</dbReference>
<dbReference type="SFLD" id="SFLDG01017">
    <property type="entry name" value="Polyprenyl_Transferase_Like"/>
    <property type="match status" value="1"/>
</dbReference>
<dbReference type="CDD" id="cd00685">
    <property type="entry name" value="Trans_IPPS_HT"/>
    <property type="match status" value="1"/>
</dbReference>
<dbReference type="InterPro" id="IPR000092">
    <property type="entry name" value="Polyprenyl_synt"/>
</dbReference>
<name>X1AE19_9ZZZZ</name>
<organism evidence="7">
    <name type="scientific">marine sediment metagenome</name>
    <dbReference type="NCBI Taxonomy" id="412755"/>
    <lineage>
        <taxon>unclassified sequences</taxon>
        <taxon>metagenomes</taxon>
        <taxon>ecological metagenomes</taxon>
    </lineage>
</organism>
<keyword evidence="6" id="KW-0414">Isoprene biosynthesis</keyword>
<gene>
    <name evidence="7" type="ORF">S01H4_08622</name>
</gene>
<dbReference type="GO" id="GO:0046872">
    <property type="term" value="F:metal ion binding"/>
    <property type="evidence" value="ECO:0007669"/>
    <property type="project" value="UniProtKB-KW"/>
</dbReference>
<comment type="caution">
    <text evidence="7">The sequence shown here is derived from an EMBL/GenBank/DDBJ whole genome shotgun (WGS) entry which is preliminary data.</text>
</comment>
<keyword evidence="4" id="KW-0479">Metal-binding</keyword>
<dbReference type="PROSITE" id="PS00444">
    <property type="entry name" value="POLYPRENYL_SYNTHASE_2"/>
    <property type="match status" value="1"/>
</dbReference>